<proteinExistence type="predicted"/>
<keyword evidence="2" id="KW-0472">Membrane</keyword>
<feature type="transmembrane region" description="Helical" evidence="2">
    <location>
        <begin position="31"/>
        <end position="51"/>
    </location>
</feature>
<dbReference type="RefSeq" id="WP_229679678.1">
    <property type="nucleotide sequence ID" value="NZ_BAABBD010000004.1"/>
</dbReference>
<keyword evidence="2" id="KW-0812">Transmembrane</keyword>
<feature type="transmembrane region" description="Helical" evidence="2">
    <location>
        <begin position="145"/>
        <end position="164"/>
    </location>
</feature>
<evidence type="ECO:0000256" key="1">
    <source>
        <dbReference type="SAM" id="MobiDB-lite"/>
    </source>
</evidence>
<gene>
    <name evidence="4" type="ORF">GCM10010968_26330</name>
</gene>
<dbReference type="EMBL" id="BMLM01000002">
    <property type="protein sequence ID" value="GGN89544.1"/>
    <property type="molecule type" value="Genomic_DNA"/>
</dbReference>
<feature type="transmembrane region" description="Helical" evidence="2">
    <location>
        <begin position="122"/>
        <end position="138"/>
    </location>
</feature>
<protein>
    <recommendedName>
        <fullName evidence="3">DUF1468 domain-containing protein</fullName>
    </recommendedName>
</protein>
<evidence type="ECO:0000313" key="5">
    <source>
        <dbReference type="Proteomes" id="UP000626982"/>
    </source>
</evidence>
<organism evidence="4 5">
    <name type="scientific">Agrococcus terreus</name>
    <dbReference type="NCBI Taxonomy" id="574649"/>
    <lineage>
        <taxon>Bacteria</taxon>
        <taxon>Bacillati</taxon>
        <taxon>Actinomycetota</taxon>
        <taxon>Actinomycetes</taxon>
        <taxon>Micrococcales</taxon>
        <taxon>Microbacteriaceae</taxon>
        <taxon>Agrococcus</taxon>
    </lineage>
</organism>
<evidence type="ECO:0000256" key="2">
    <source>
        <dbReference type="SAM" id="Phobius"/>
    </source>
</evidence>
<sequence>MAEQTVREAAEEAVGHPEAEPRRATRAAETAIGLGVVALGVGAIVAAQQLADLHAGGDFGGRWWPTVVGGCLAVLGAASVVSGLLRPPAVDVEPLRRTGVLQLAAILGLVVAYGIAWQYVHFAVVTLALVAAIMAVLGGRGWRQLVLVPAIVTAVLYGVFGLLLRVPL</sequence>
<feature type="transmembrane region" description="Helical" evidence="2">
    <location>
        <begin position="97"/>
        <end position="116"/>
    </location>
</feature>
<dbReference type="InterPro" id="IPR009936">
    <property type="entry name" value="DUF1468"/>
</dbReference>
<dbReference type="Pfam" id="PF07331">
    <property type="entry name" value="TctB"/>
    <property type="match status" value="1"/>
</dbReference>
<keyword evidence="5" id="KW-1185">Reference proteome</keyword>
<keyword evidence="2" id="KW-1133">Transmembrane helix</keyword>
<comment type="caution">
    <text evidence="4">The sequence shown here is derived from an EMBL/GenBank/DDBJ whole genome shotgun (WGS) entry which is preliminary data.</text>
</comment>
<feature type="domain" description="DUF1468" evidence="3">
    <location>
        <begin position="32"/>
        <end position="168"/>
    </location>
</feature>
<evidence type="ECO:0000259" key="3">
    <source>
        <dbReference type="Pfam" id="PF07331"/>
    </source>
</evidence>
<name>A0ABQ2KPK4_9MICO</name>
<feature type="region of interest" description="Disordered" evidence="1">
    <location>
        <begin position="1"/>
        <end position="23"/>
    </location>
</feature>
<dbReference type="Proteomes" id="UP000626982">
    <property type="component" value="Unassembled WGS sequence"/>
</dbReference>
<reference evidence="5" key="1">
    <citation type="journal article" date="2019" name="Int. J. Syst. Evol. Microbiol.">
        <title>The Global Catalogue of Microorganisms (GCM) 10K type strain sequencing project: providing services to taxonomists for standard genome sequencing and annotation.</title>
        <authorList>
            <consortium name="The Broad Institute Genomics Platform"/>
            <consortium name="The Broad Institute Genome Sequencing Center for Infectious Disease"/>
            <person name="Wu L."/>
            <person name="Ma J."/>
        </authorList>
    </citation>
    <scope>NUCLEOTIDE SEQUENCE [LARGE SCALE GENOMIC DNA]</scope>
    <source>
        <strain evidence="5">CGMCC 1.6960</strain>
    </source>
</reference>
<evidence type="ECO:0000313" key="4">
    <source>
        <dbReference type="EMBL" id="GGN89544.1"/>
    </source>
</evidence>
<accession>A0ABQ2KPK4</accession>
<feature type="transmembrane region" description="Helical" evidence="2">
    <location>
        <begin position="63"/>
        <end position="85"/>
    </location>
</feature>